<name>A0A4Y3WGH2_NITWI</name>
<dbReference type="SUPFAM" id="SSF88946">
    <property type="entry name" value="Sigma2 domain of RNA polymerase sigma factors"/>
    <property type="match status" value="1"/>
</dbReference>
<evidence type="ECO:0008006" key="9">
    <source>
        <dbReference type="Google" id="ProtNLM"/>
    </source>
</evidence>
<dbReference type="EMBL" id="BJNF01000092">
    <property type="protein sequence ID" value="GEC17190.1"/>
    <property type="molecule type" value="Genomic_DNA"/>
</dbReference>
<feature type="domain" description="RNA polymerase sigma-70 region 2" evidence="5">
    <location>
        <begin position="19"/>
        <end position="65"/>
    </location>
</feature>
<dbReference type="SUPFAM" id="SSF88659">
    <property type="entry name" value="Sigma3 and sigma4 domains of RNA polymerase sigma factors"/>
    <property type="match status" value="1"/>
</dbReference>
<accession>A0A4Y3WGH2</accession>
<dbReference type="NCBIfam" id="TIGR02937">
    <property type="entry name" value="sigma70-ECF"/>
    <property type="match status" value="1"/>
</dbReference>
<dbReference type="Gene3D" id="1.10.1740.10">
    <property type="match status" value="1"/>
</dbReference>
<comment type="caution">
    <text evidence="7">The sequence shown here is derived from an EMBL/GenBank/DDBJ whole genome shotgun (WGS) entry which is preliminary data.</text>
</comment>
<dbReference type="CDD" id="cd06171">
    <property type="entry name" value="Sigma70_r4"/>
    <property type="match status" value="1"/>
</dbReference>
<dbReference type="GO" id="GO:0016987">
    <property type="term" value="F:sigma factor activity"/>
    <property type="evidence" value="ECO:0007669"/>
    <property type="project" value="UniProtKB-KW"/>
</dbReference>
<dbReference type="InterPro" id="IPR013325">
    <property type="entry name" value="RNA_pol_sigma_r2"/>
</dbReference>
<feature type="domain" description="RNA polymerase sigma factor 70 region 4 type 2" evidence="6">
    <location>
        <begin position="97"/>
        <end position="148"/>
    </location>
</feature>
<gene>
    <name evidence="7" type="primary">fecI_3</name>
    <name evidence="7" type="ORF">NWI01_30820</name>
</gene>
<proteinExistence type="inferred from homology"/>
<reference evidence="7 8" key="1">
    <citation type="submission" date="2019-06" db="EMBL/GenBank/DDBJ databases">
        <title>Whole genome shotgun sequence of Nitrobacter winogradskyi NBRC 14297.</title>
        <authorList>
            <person name="Hosoyama A."/>
            <person name="Uohara A."/>
            <person name="Ohji S."/>
            <person name="Ichikawa N."/>
        </authorList>
    </citation>
    <scope>NUCLEOTIDE SEQUENCE [LARGE SCALE GENOMIC DNA]</scope>
    <source>
        <strain evidence="7 8">NBRC 14297</strain>
    </source>
</reference>
<evidence type="ECO:0000313" key="7">
    <source>
        <dbReference type="EMBL" id="GEC17190.1"/>
    </source>
</evidence>
<evidence type="ECO:0000259" key="6">
    <source>
        <dbReference type="Pfam" id="PF08281"/>
    </source>
</evidence>
<dbReference type="InterPro" id="IPR007627">
    <property type="entry name" value="RNA_pol_sigma70_r2"/>
</dbReference>
<evidence type="ECO:0000259" key="5">
    <source>
        <dbReference type="Pfam" id="PF04542"/>
    </source>
</evidence>
<dbReference type="GO" id="GO:0003677">
    <property type="term" value="F:DNA binding"/>
    <property type="evidence" value="ECO:0007669"/>
    <property type="project" value="InterPro"/>
</dbReference>
<dbReference type="Pfam" id="PF04542">
    <property type="entry name" value="Sigma70_r2"/>
    <property type="match status" value="1"/>
</dbReference>
<keyword evidence="3" id="KW-0731">Sigma factor</keyword>
<dbReference type="Gene3D" id="1.10.10.10">
    <property type="entry name" value="Winged helix-like DNA-binding domain superfamily/Winged helix DNA-binding domain"/>
    <property type="match status" value="1"/>
</dbReference>
<evidence type="ECO:0000256" key="4">
    <source>
        <dbReference type="ARBA" id="ARBA00023163"/>
    </source>
</evidence>
<evidence type="ECO:0000256" key="3">
    <source>
        <dbReference type="ARBA" id="ARBA00023082"/>
    </source>
</evidence>
<dbReference type="InterPro" id="IPR013249">
    <property type="entry name" value="RNA_pol_sigma70_r4_t2"/>
</dbReference>
<dbReference type="InterPro" id="IPR013324">
    <property type="entry name" value="RNA_pol_sigma_r3/r4-like"/>
</dbReference>
<dbReference type="InterPro" id="IPR014284">
    <property type="entry name" value="RNA_pol_sigma-70_dom"/>
</dbReference>
<dbReference type="RefSeq" id="WP_181410531.1">
    <property type="nucleotide sequence ID" value="NZ_BJNF01000092.1"/>
</dbReference>
<keyword evidence="2" id="KW-0805">Transcription regulation</keyword>
<organism evidence="7 8">
    <name type="scientific">Nitrobacter winogradskyi</name>
    <name type="common">Nitrobacter agilis</name>
    <dbReference type="NCBI Taxonomy" id="913"/>
    <lineage>
        <taxon>Bacteria</taxon>
        <taxon>Pseudomonadati</taxon>
        <taxon>Pseudomonadota</taxon>
        <taxon>Alphaproteobacteria</taxon>
        <taxon>Hyphomicrobiales</taxon>
        <taxon>Nitrobacteraceae</taxon>
        <taxon>Nitrobacter</taxon>
    </lineage>
</organism>
<dbReference type="Proteomes" id="UP000318825">
    <property type="component" value="Unassembled WGS sequence"/>
</dbReference>
<dbReference type="PANTHER" id="PTHR43133">
    <property type="entry name" value="RNA POLYMERASE ECF-TYPE SIGMA FACTO"/>
    <property type="match status" value="1"/>
</dbReference>
<evidence type="ECO:0000313" key="8">
    <source>
        <dbReference type="Proteomes" id="UP000318825"/>
    </source>
</evidence>
<evidence type="ECO:0000256" key="2">
    <source>
        <dbReference type="ARBA" id="ARBA00023015"/>
    </source>
</evidence>
<evidence type="ECO:0000256" key="1">
    <source>
        <dbReference type="ARBA" id="ARBA00010641"/>
    </source>
</evidence>
<dbReference type="Pfam" id="PF08281">
    <property type="entry name" value="Sigma70_r4_2"/>
    <property type="match status" value="1"/>
</dbReference>
<dbReference type="GO" id="GO:0006352">
    <property type="term" value="P:DNA-templated transcription initiation"/>
    <property type="evidence" value="ECO:0007669"/>
    <property type="project" value="InterPro"/>
</dbReference>
<dbReference type="AlphaFoldDB" id="A0A4Y3WGH2"/>
<keyword evidence="4" id="KW-0804">Transcription</keyword>
<sequence>MTDRAGVENAVRGRTGEVASADIVQETWLKLANHPSDSAIENPSAFVRRVAKNSATDYLRKERRRSALNTEVHDLLYDTEDELSPERIVIGRQAAALVRDAINSLPPQTRRVLLMSRFEGLTHREIALELGISEAAVYYHIRRAFEHLAAVRSHLPD</sequence>
<dbReference type="InterPro" id="IPR036388">
    <property type="entry name" value="WH-like_DNA-bd_sf"/>
</dbReference>
<comment type="similarity">
    <text evidence="1">Belongs to the sigma-70 factor family. ECF subfamily.</text>
</comment>
<dbReference type="PANTHER" id="PTHR43133:SF63">
    <property type="entry name" value="RNA POLYMERASE SIGMA FACTOR FECI-RELATED"/>
    <property type="match status" value="1"/>
</dbReference>
<protein>
    <recommendedName>
        <fullName evidence="9">DNA-directed RNA polymerase sigma-70 factor</fullName>
    </recommendedName>
</protein>
<dbReference type="InterPro" id="IPR039425">
    <property type="entry name" value="RNA_pol_sigma-70-like"/>
</dbReference>